<dbReference type="GO" id="GO:0003735">
    <property type="term" value="F:structural constituent of ribosome"/>
    <property type="evidence" value="ECO:0007669"/>
    <property type="project" value="TreeGrafter"/>
</dbReference>
<dbReference type="Gene3D" id="1.10.150.310">
    <property type="entry name" value="Tex RuvX-like domain-like"/>
    <property type="match status" value="1"/>
</dbReference>
<organism evidence="2 3">
    <name type="scientific">Plectus sambesii</name>
    <dbReference type="NCBI Taxonomy" id="2011161"/>
    <lineage>
        <taxon>Eukaryota</taxon>
        <taxon>Metazoa</taxon>
        <taxon>Ecdysozoa</taxon>
        <taxon>Nematoda</taxon>
        <taxon>Chromadorea</taxon>
        <taxon>Plectida</taxon>
        <taxon>Plectina</taxon>
        <taxon>Plectoidea</taxon>
        <taxon>Plectidae</taxon>
        <taxon>Plectus</taxon>
    </lineage>
</organism>
<dbReference type="PANTHER" id="PTHR10724">
    <property type="entry name" value="30S RIBOSOMAL PROTEIN S1"/>
    <property type="match status" value="1"/>
</dbReference>
<dbReference type="InterPro" id="IPR041692">
    <property type="entry name" value="HHH_9"/>
</dbReference>
<dbReference type="Gene3D" id="1.10.3500.10">
    <property type="entry name" value="Tex N-terminal region-like"/>
    <property type="match status" value="1"/>
</dbReference>
<dbReference type="Pfam" id="PF17674">
    <property type="entry name" value="HHH_9"/>
    <property type="match status" value="1"/>
</dbReference>
<dbReference type="Pfam" id="PF12836">
    <property type="entry name" value="HHH_3"/>
    <property type="match status" value="1"/>
</dbReference>
<feature type="domain" description="HHH" evidence="1">
    <location>
        <begin position="101"/>
        <end position="118"/>
    </location>
</feature>
<dbReference type="InterPro" id="IPR023323">
    <property type="entry name" value="Tex-like_dom_sf"/>
</dbReference>
<dbReference type="InterPro" id="IPR050437">
    <property type="entry name" value="Ribos_protein_bS1-like"/>
</dbReference>
<dbReference type="Proteomes" id="UP000887566">
    <property type="component" value="Unplaced"/>
</dbReference>
<evidence type="ECO:0000313" key="2">
    <source>
        <dbReference type="Proteomes" id="UP000887566"/>
    </source>
</evidence>
<evidence type="ECO:0000259" key="1">
    <source>
        <dbReference type="Pfam" id="PF17674"/>
    </source>
</evidence>
<dbReference type="InterPro" id="IPR010994">
    <property type="entry name" value="RuvA_2-like"/>
</dbReference>
<dbReference type="PANTHER" id="PTHR10724:SF10">
    <property type="entry name" value="S1 RNA-BINDING DOMAIN-CONTAINING PROTEIN 1"/>
    <property type="match status" value="1"/>
</dbReference>
<sequence>MYQHSINEKDLDKALDLVVRECVSYVGVDVNTASQELLEKVSGLNSTTAKNLLLRRAEIGHFQSRKDLMSVNGINPQVFEQCAGFINIYQNEEKSNEVTYQPLDATMVHPESYDLAEE</sequence>
<dbReference type="SUPFAM" id="SSF47781">
    <property type="entry name" value="RuvA domain 2-like"/>
    <property type="match status" value="1"/>
</dbReference>
<protein>
    <submittedName>
        <fullName evidence="3">HHH domain-containing protein</fullName>
    </submittedName>
</protein>
<keyword evidence="2" id="KW-1185">Reference proteome</keyword>
<reference evidence="3" key="1">
    <citation type="submission" date="2022-11" db="UniProtKB">
        <authorList>
            <consortium name="WormBaseParasite"/>
        </authorList>
    </citation>
    <scope>IDENTIFICATION</scope>
</reference>
<dbReference type="WBParaSite" id="PSAMB.scaffold6149size10062.g27975.t1">
    <property type="protein sequence ID" value="PSAMB.scaffold6149size10062.g27975.t1"/>
    <property type="gene ID" value="PSAMB.scaffold6149size10062.g27975"/>
</dbReference>
<proteinExistence type="predicted"/>
<dbReference type="AlphaFoldDB" id="A0A914X2D2"/>
<dbReference type="GO" id="GO:0003729">
    <property type="term" value="F:mRNA binding"/>
    <property type="evidence" value="ECO:0007669"/>
    <property type="project" value="TreeGrafter"/>
</dbReference>
<name>A0A914X2D2_9BILA</name>
<evidence type="ECO:0000313" key="3">
    <source>
        <dbReference type="WBParaSite" id="PSAMB.scaffold6149size10062.g27975.t1"/>
    </source>
</evidence>
<accession>A0A914X2D2</accession>
<dbReference type="GO" id="GO:0006412">
    <property type="term" value="P:translation"/>
    <property type="evidence" value="ECO:0007669"/>
    <property type="project" value="TreeGrafter"/>
</dbReference>